<dbReference type="Pfam" id="PF06089">
    <property type="entry name" value="Asparaginase_II"/>
    <property type="match status" value="1"/>
</dbReference>
<evidence type="ECO:0000313" key="1">
    <source>
        <dbReference type="EMBL" id="CAB4636248.1"/>
    </source>
</evidence>
<dbReference type="InterPro" id="IPR010349">
    <property type="entry name" value="Asparaginase_II"/>
</dbReference>
<name>A0A6J6JIH2_9ZZZZ</name>
<gene>
    <name evidence="1" type="ORF">UFOPK2086_00647</name>
</gene>
<sequence>MTGVSPTQFAPLAIVSRGGVDESVHFGALIALDSHGEIALSVGDPHVTIFPRSATKPFQALAMVRAGLSLPADQLALVCASHSGQAIHQEMVLNILASVGLDESALLNTPGFCVHVPSAHESIRTGRGKTALQMDCSGKHAGMLATCVINGWSTNDYLHEDHPLQIAITETIAEVTGAPPVAISTDGCGAPAHMIELHRLARAMRSLANGDAGSDGRMIFEAMEKHPHLVAGDNRHATAISAAIPGLAAKDGAESTYVAAMSDGRAVALKLSDGSGRGIATVLLAALHRLGVDVSAVPDSVTEVVLGHGKPVGGVRAVNI</sequence>
<dbReference type="PANTHER" id="PTHR42110:SF1">
    <property type="entry name" value="L-ASPARAGINASE, PUTATIVE (AFU_ORTHOLOGUE AFUA_3G11890)-RELATED"/>
    <property type="match status" value="1"/>
</dbReference>
<reference evidence="1" key="1">
    <citation type="submission" date="2020-05" db="EMBL/GenBank/DDBJ databases">
        <authorList>
            <person name="Chiriac C."/>
            <person name="Salcher M."/>
            <person name="Ghai R."/>
            <person name="Kavagutti S V."/>
        </authorList>
    </citation>
    <scope>NUCLEOTIDE SEQUENCE</scope>
</reference>
<dbReference type="EMBL" id="CAEZVQ010000070">
    <property type="protein sequence ID" value="CAB4636248.1"/>
    <property type="molecule type" value="Genomic_DNA"/>
</dbReference>
<protein>
    <submittedName>
        <fullName evidence="1">Unannotated protein</fullName>
    </submittedName>
</protein>
<accession>A0A6J6JIH2</accession>
<organism evidence="1">
    <name type="scientific">freshwater metagenome</name>
    <dbReference type="NCBI Taxonomy" id="449393"/>
    <lineage>
        <taxon>unclassified sequences</taxon>
        <taxon>metagenomes</taxon>
        <taxon>ecological metagenomes</taxon>
    </lineage>
</organism>
<dbReference type="PANTHER" id="PTHR42110">
    <property type="entry name" value="L-ASPARAGINASE, PUTATIVE (AFU_ORTHOLOGUE AFUA_3G11890)-RELATED"/>
    <property type="match status" value="1"/>
</dbReference>
<proteinExistence type="predicted"/>
<dbReference type="AlphaFoldDB" id="A0A6J6JIH2"/>